<dbReference type="EMBL" id="JAPFFF010000015">
    <property type="protein sequence ID" value="KAK8866602.1"/>
    <property type="molecule type" value="Genomic_DNA"/>
</dbReference>
<evidence type="ECO:0000259" key="3">
    <source>
        <dbReference type="PROSITE" id="PS50966"/>
    </source>
</evidence>
<protein>
    <recommendedName>
        <fullName evidence="3">SWIM-type domain-containing protein</fullName>
    </recommendedName>
</protein>
<comment type="caution">
    <text evidence="4">The sequence shown here is derived from an EMBL/GenBank/DDBJ whole genome shotgun (WGS) entry which is preliminary data.</text>
</comment>
<feature type="transmembrane region" description="Helical" evidence="2">
    <location>
        <begin position="248"/>
        <end position="264"/>
    </location>
</feature>
<evidence type="ECO:0000256" key="2">
    <source>
        <dbReference type="SAM" id="Phobius"/>
    </source>
</evidence>
<keyword evidence="2" id="KW-0472">Membrane</keyword>
<keyword evidence="1" id="KW-0862">Zinc</keyword>
<gene>
    <name evidence="4" type="ORF">M9Y10_009568</name>
</gene>
<evidence type="ECO:0000256" key="1">
    <source>
        <dbReference type="PROSITE-ProRule" id="PRU00325"/>
    </source>
</evidence>
<evidence type="ECO:0000313" key="4">
    <source>
        <dbReference type="EMBL" id="KAK8866602.1"/>
    </source>
</evidence>
<sequence>MTTNNAAIHLNRKKNNAAREILITAEELTSTSKRYIKGRNLHNMRSPLILEIIKNFNVAETISEAICGSIDKAGKLSLKFESKNKAFVQDAIKDGKLSYIEIFVLTNKGCSCKKQIQIGLPCSHYIRFLQEKGENIFETIHIADRWVDQITNVPTYKVPTPVKFVEKTIVKTPSNEKERFIILRSRLMPFAVRGAQTQKDYEMVSQLISELEIKYKTPISIIDDVAKRPGRPKKQVNYANDKSKIKKIFYKIIIKILFNIYIIFQI</sequence>
<name>A0ABR2INY3_9EUKA</name>
<dbReference type="Proteomes" id="UP001470230">
    <property type="component" value="Unassembled WGS sequence"/>
</dbReference>
<dbReference type="PROSITE" id="PS50966">
    <property type="entry name" value="ZF_SWIM"/>
    <property type="match status" value="1"/>
</dbReference>
<keyword evidence="1" id="KW-0479">Metal-binding</keyword>
<proteinExistence type="predicted"/>
<evidence type="ECO:0000313" key="5">
    <source>
        <dbReference type="Proteomes" id="UP001470230"/>
    </source>
</evidence>
<keyword evidence="5" id="KW-1185">Reference proteome</keyword>
<reference evidence="4 5" key="1">
    <citation type="submission" date="2024-04" db="EMBL/GenBank/DDBJ databases">
        <title>Tritrichomonas musculus Genome.</title>
        <authorList>
            <person name="Alves-Ferreira E."/>
            <person name="Grigg M."/>
            <person name="Lorenzi H."/>
            <person name="Galac M."/>
        </authorList>
    </citation>
    <scope>NUCLEOTIDE SEQUENCE [LARGE SCALE GENOMIC DNA]</scope>
    <source>
        <strain evidence="4 5">EAF2021</strain>
    </source>
</reference>
<accession>A0ABR2INY3</accession>
<keyword evidence="1" id="KW-0863">Zinc-finger</keyword>
<keyword evidence="2" id="KW-0812">Transmembrane</keyword>
<dbReference type="InterPro" id="IPR007527">
    <property type="entry name" value="Znf_SWIM"/>
</dbReference>
<feature type="domain" description="SWIM-type" evidence="3">
    <location>
        <begin position="100"/>
        <end position="133"/>
    </location>
</feature>
<keyword evidence="2" id="KW-1133">Transmembrane helix</keyword>
<organism evidence="4 5">
    <name type="scientific">Tritrichomonas musculus</name>
    <dbReference type="NCBI Taxonomy" id="1915356"/>
    <lineage>
        <taxon>Eukaryota</taxon>
        <taxon>Metamonada</taxon>
        <taxon>Parabasalia</taxon>
        <taxon>Tritrichomonadida</taxon>
        <taxon>Tritrichomonadidae</taxon>
        <taxon>Tritrichomonas</taxon>
    </lineage>
</organism>